<accession>A0A956NBI4</accession>
<keyword evidence="1" id="KW-0812">Transmembrane</keyword>
<gene>
    <name evidence="2" type="ORF">KDA27_08915</name>
</gene>
<organism evidence="2 3">
    <name type="scientific">Eiseniibacteriota bacterium</name>
    <dbReference type="NCBI Taxonomy" id="2212470"/>
    <lineage>
        <taxon>Bacteria</taxon>
        <taxon>Candidatus Eiseniibacteriota</taxon>
    </lineage>
</organism>
<feature type="transmembrane region" description="Helical" evidence="1">
    <location>
        <begin position="83"/>
        <end position="104"/>
    </location>
</feature>
<name>A0A956NBI4_UNCEI</name>
<feature type="transmembrane region" description="Helical" evidence="1">
    <location>
        <begin position="42"/>
        <end position="63"/>
    </location>
</feature>
<evidence type="ECO:0000313" key="2">
    <source>
        <dbReference type="EMBL" id="MCA9755908.1"/>
    </source>
</evidence>
<evidence type="ECO:0000313" key="3">
    <source>
        <dbReference type="Proteomes" id="UP000739538"/>
    </source>
</evidence>
<dbReference type="AlphaFoldDB" id="A0A956NBI4"/>
<dbReference type="EMBL" id="JAGQHS010000035">
    <property type="protein sequence ID" value="MCA9755908.1"/>
    <property type="molecule type" value="Genomic_DNA"/>
</dbReference>
<protein>
    <submittedName>
        <fullName evidence="2">Uncharacterized protein</fullName>
    </submittedName>
</protein>
<reference evidence="2" key="2">
    <citation type="journal article" date="2021" name="Microbiome">
        <title>Successional dynamics and alternative stable states in a saline activated sludge microbial community over 9 years.</title>
        <authorList>
            <person name="Wang Y."/>
            <person name="Ye J."/>
            <person name="Ju F."/>
            <person name="Liu L."/>
            <person name="Boyd J.A."/>
            <person name="Deng Y."/>
            <person name="Parks D.H."/>
            <person name="Jiang X."/>
            <person name="Yin X."/>
            <person name="Woodcroft B.J."/>
            <person name="Tyson G.W."/>
            <person name="Hugenholtz P."/>
            <person name="Polz M.F."/>
            <person name="Zhang T."/>
        </authorList>
    </citation>
    <scope>NUCLEOTIDE SEQUENCE</scope>
    <source>
        <strain evidence="2">HKST-UBA02</strain>
    </source>
</reference>
<comment type="caution">
    <text evidence="2">The sequence shown here is derived from an EMBL/GenBank/DDBJ whole genome shotgun (WGS) entry which is preliminary data.</text>
</comment>
<proteinExistence type="predicted"/>
<feature type="transmembrane region" description="Helical" evidence="1">
    <location>
        <begin position="197"/>
        <end position="217"/>
    </location>
</feature>
<dbReference type="Proteomes" id="UP000739538">
    <property type="component" value="Unassembled WGS sequence"/>
</dbReference>
<sequence length="276" mass="29407">MNPGASEYGAVRTFGGRAAPSGSRIIAAIARREILLASRRKLVRLLFLFSVLPPIILTVIILVRIFAEQMTNAKLGFDPLLPFLHFQTIPVAVLAFGLGTPLVAQDRAEDVLFLYATRPVSPWHYGLGKMLAVALPCFALLLFPGLVIGILRLGITREVDTAAAIALVAKIGFAGLVVAWGYAGLTVGPSALTKRARWAQLLSFALFLIPGFVVSAVGQLTGTDLPPAGAATAITELLTALLDDGKWGVASTLVLVGYGFLGYWITTARVKREMIP</sequence>
<feature type="transmembrane region" description="Helical" evidence="1">
    <location>
        <begin position="161"/>
        <end position="185"/>
    </location>
</feature>
<feature type="transmembrane region" description="Helical" evidence="1">
    <location>
        <begin position="247"/>
        <end position="266"/>
    </location>
</feature>
<evidence type="ECO:0000256" key="1">
    <source>
        <dbReference type="SAM" id="Phobius"/>
    </source>
</evidence>
<reference evidence="2" key="1">
    <citation type="submission" date="2020-04" db="EMBL/GenBank/DDBJ databases">
        <authorList>
            <person name="Zhang T."/>
        </authorList>
    </citation>
    <scope>NUCLEOTIDE SEQUENCE</scope>
    <source>
        <strain evidence="2">HKST-UBA02</strain>
    </source>
</reference>
<feature type="transmembrane region" description="Helical" evidence="1">
    <location>
        <begin position="131"/>
        <end position="155"/>
    </location>
</feature>
<keyword evidence="1" id="KW-0472">Membrane</keyword>
<keyword evidence="1" id="KW-1133">Transmembrane helix</keyword>